<name>A0ACC1SZ52_9HYPO</name>
<evidence type="ECO:0000313" key="1">
    <source>
        <dbReference type="EMBL" id="KAJ3549454.1"/>
    </source>
</evidence>
<organism evidence="1 2">
    <name type="scientific">Fusarium decemcellulare</name>
    <dbReference type="NCBI Taxonomy" id="57161"/>
    <lineage>
        <taxon>Eukaryota</taxon>
        <taxon>Fungi</taxon>
        <taxon>Dikarya</taxon>
        <taxon>Ascomycota</taxon>
        <taxon>Pezizomycotina</taxon>
        <taxon>Sordariomycetes</taxon>
        <taxon>Hypocreomycetidae</taxon>
        <taxon>Hypocreales</taxon>
        <taxon>Nectriaceae</taxon>
        <taxon>Fusarium</taxon>
        <taxon>Fusarium decemcellulare species complex</taxon>
    </lineage>
</organism>
<dbReference type="Proteomes" id="UP001148629">
    <property type="component" value="Unassembled WGS sequence"/>
</dbReference>
<keyword evidence="2" id="KW-1185">Reference proteome</keyword>
<reference evidence="1" key="1">
    <citation type="submission" date="2022-08" db="EMBL/GenBank/DDBJ databases">
        <title>Genome Sequence of Fusarium decemcellulare.</title>
        <authorList>
            <person name="Buettner E."/>
        </authorList>
    </citation>
    <scope>NUCLEOTIDE SEQUENCE</scope>
    <source>
        <strain evidence="1">Babe19</strain>
    </source>
</reference>
<accession>A0ACC1SZ52</accession>
<sequence>MTLPSLIGEFHDGPFVGLGYKTPSYTGVTDMQGRFFYESGDLVTFFIGHFELGCARGAPTLTVASLDNKPDADLFRPTTVNRARFLLSLSREPDFRNGVTISEDIRDAVRKHMDNLSFEFEIDAFEKKISVHAVFNELGTRFRGVAEVRNHLRRSLNGIKLLRDVQIPTRDGSWLGADVFLPIGNGPSPTLMNMSVYGRAFRVGVIRTDDDLQSSEEREDAWHENRRDDIPLFFKWSEAAFRPNASTWVPRGYVMVRVDHRGIGNTPGELNPYSKQEALDYYDAIEWAAKQSWSDGKVATFGASFHGTNQLFAAGLHPPSLKAIAALACDADAYRDLSYPGGIFLEGYRKYWWEVLVGKQRNPESGAIGFLAGLKQHPWDDEYYHGEGLMSADFSNIVIPAIVSVSQSEGIHGRAGFEAFRGLRSPSKHLLVWDAFYMPSMNHDSDADLRSFFDLHLKGIKPAQEQPPVRLMMRVGDRKFEWRDAADWPIPRTQYQDFFLDANASSTIGSLSAVEPKYGGFIEYSADADPTDHENAPMAVFESSPFDRDVDFAGHFKATLWVASTSSDADIYVSLRAMDGEREVPYRTIEPATFQGEARGHRSSPPLTAGVLKASRRALDPTRSTPERPWHTHLEQDAQPLIPDKPVRIEVELLAVTGRVSSGWRLRLEVSPVEGPGTMPGFERAYDESYHRGAVNRVMTGGAHKSCITIPIVPSKSGSN</sequence>
<dbReference type="EMBL" id="JANRMS010000022">
    <property type="protein sequence ID" value="KAJ3549454.1"/>
    <property type="molecule type" value="Genomic_DNA"/>
</dbReference>
<evidence type="ECO:0000313" key="2">
    <source>
        <dbReference type="Proteomes" id="UP001148629"/>
    </source>
</evidence>
<proteinExistence type="predicted"/>
<gene>
    <name evidence="1" type="ORF">NM208_g502</name>
</gene>
<comment type="caution">
    <text evidence="1">The sequence shown here is derived from an EMBL/GenBank/DDBJ whole genome shotgun (WGS) entry which is preliminary data.</text>
</comment>
<protein>
    <submittedName>
        <fullName evidence="1">Uncharacterized protein</fullName>
    </submittedName>
</protein>